<feature type="compositionally biased region" description="Polar residues" evidence="1">
    <location>
        <begin position="1"/>
        <end position="10"/>
    </location>
</feature>
<dbReference type="Proteomes" id="UP000235777">
    <property type="component" value="Unassembled WGS sequence"/>
</dbReference>
<gene>
    <name evidence="3" type="ORF">C0Z20_08855</name>
</gene>
<organism evidence="3 4">
    <name type="scientific">Trinickia symbiotica</name>
    <dbReference type="NCBI Taxonomy" id="863227"/>
    <lineage>
        <taxon>Bacteria</taxon>
        <taxon>Pseudomonadati</taxon>
        <taxon>Pseudomonadota</taxon>
        <taxon>Betaproteobacteria</taxon>
        <taxon>Burkholderiales</taxon>
        <taxon>Burkholderiaceae</taxon>
        <taxon>Trinickia</taxon>
    </lineage>
</organism>
<feature type="region of interest" description="Disordered" evidence="1">
    <location>
        <begin position="1"/>
        <end position="20"/>
    </location>
</feature>
<feature type="region of interest" description="Disordered" evidence="1">
    <location>
        <begin position="333"/>
        <end position="357"/>
    </location>
</feature>
<feature type="region of interest" description="Disordered" evidence="1">
    <location>
        <begin position="535"/>
        <end position="576"/>
    </location>
</feature>
<keyword evidence="4" id="KW-1185">Reference proteome</keyword>
<evidence type="ECO:0000259" key="2">
    <source>
        <dbReference type="Pfam" id="PF24322"/>
    </source>
</evidence>
<accession>A0A2N7X700</accession>
<evidence type="ECO:0000313" key="3">
    <source>
        <dbReference type="EMBL" id="PMS37404.1"/>
    </source>
</evidence>
<evidence type="ECO:0000313" key="4">
    <source>
        <dbReference type="Proteomes" id="UP000235777"/>
    </source>
</evidence>
<protein>
    <recommendedName>
        <fullName evidence="2">T6SS Tle3 phospholipase effector alpha/beta domain-containing protein</fullName>
    </recommendedName>
</protein>
<dbReference type="InterPro" id="IPR056221">
    <property type="entry name" value="Tle3_ab_dom"/>
</dbReference>
<sequence>MTHPNPNAAETSAKKSADPPRILVGRVEGVTLFGTDNELICVKQMPLPGVVIFVHGVNSEGEWYTAAEEGLCEGLNRRLGRLDDQLAYRGVEAGQMSPVRYMESLTPDGYINPDLLPDSYIKPDPSFSPVIHFRWGYKANQQDLKDYGANLFLNEHNYWGGGPFANGCSSLADLWSPGLDDRIFGWITVQALNSTPRLVYQTPPRAYMVMAALRLAKLIKSIREKQADVPITVVCHSQGNMIGLAAAFLGDRMSDVTDPWGKAGSCVADAYVLANAPYSLVEKLGMENWAQRAVRDADGNRGRATFNARAETLKAFFEILRKRAALEPDARELDEDMGNKRTSAKGKPYSAGDDRTSHGLNGHTLGRVTLYCCPHDQVISATTVQGIGWRGMSAEEIERTGGHGVFTQRVFASGWVVGKDPTASPTYRYWEDDWRATVNRSKGFWYPPSPRAEFGLLRALRANENPLAALGTLASAPILYFATLVVKPRINADPPSGWTIPVDAPKLDEPFEPEAMRYGRVSEIVVDGLKSRFNETYDPPSAARNAQKSEGEKNADDPYDTFHSSDPALQRQGTLESEAAQRYEDHALMRQEARRNENFGATKGWVSRDGKVLGEDDLAKATLEYKRWRNGQIGKILKDGNKNNPTNHSTILTNPTHAEKALAYDIAIGLCYLSERDWKTLRIEADWRFCNGLSDSNPVKKYSKYFETGKFNDQHLHDWACSDPEVVRPTKIQDQREGELFLNAGDFL</sequence>
<dbReference type="Pfam" id="PF24322">
    <property type="entry name" value="Tle3"/>
    <property type="match status" value="1"/>
</dbReference>
<comment type="caution">
    <text evidence="3">The sequence shown here is derived from an EMBL/GenBank/DDBJ whole genome shotgun (WGS) entry which is preliminary data.</text>
</comment>
<feature type="domain" description="T6SS Tle3 phospholipase effector alpha/beta" evidence="2">
    <location>
        <begin position="47"/>
        <end position="393"/>
    </location>
</feature>
<name>A0A2N7X700_9BURK</name>
<proteinExistence type="predicted"/>
<dbReference type="OrthoDB" id="8829067at2"/>
<dbReference type="RefSeq" id="WP_018440134.1">
    <property type="nucleotide sequence ID" value="NZ_KB890168.1"/>
</dbReference>
<reference evidence="3 4" key="1">
    <citation type="submission" date="2018-01" db="EMBL/GenBank/DDBJ databases">
        <title>Whole genome analyses suggest that Burkholderia sensu lato contains two further novel genera in the rhizoxinica-symbiotica group Mycetohabitans gen. nov., and Trinickia gen. nov.: implications for the evolution of diazotrophy and nodulation in the Burkholderiaceae.</title>
        <authorList>
            <person name="Estrada-de los Santos P."/>
            <person name="Palmer M."/>
            <person name="Chavez-Ramirez B."/>
            <person name="Beukes C."/>
            <person name="Steenkamp E.T."/>
            <person name="Hirsch A.M."/>
            <person name="Manyaka P."/>
            <person name="Maluk M."/>
            <person name="Lafos M."/>
            <person name="Crook M."/>
            <person name="Gross E."/>
            <person name="Simon M.F."/>
            <person name="Bueno dos Reis Junior F."/>
            <person name="Poole P.S."/>
            <person name="Venter S.N."/>
            <person name="James E.K."/>
        </authorList>
    </citation>
    <scope>NUCLEOTIDE SEQUENCE [LARGE SCALE GENOMIC DNA]</scope>
    <source>
        <strain evidence="3 4">JPY 581</strain>
    </source>
</reference>
<dbReference type="AlphaFoldDB" id="A0A2N7X700"/>
<dbReference type="EMBL" id="PNYC01000004">
    <property type="protein sequence ID" value="PMS37404.1"/>
    <property type="molecule type" value="Genomic_DNA"/>
</dbReference>
<evidence type="ECO:0000256" key="1">
    <source>
        <dbReference type="SAM" id="MobiDB-lite"/>
    </source>
</evidence>
<feature type="compositionally biased region" description="Basic and acidic residues" evidence="1">
    <location>
        <begin position="547"/>
        <end position="556"/>
    </location>
</feature>